<organism evidence="2 3">
    <name type="scientific">Vagococcus fluvialis bH819</name>
    <dbReference type="NCBI Taxonomy" id="1255619"/>
    <lineage>
        <taxon>Bacteria</taxon>
        <taxon>Bacillati</taxon>
        <taxon>Bacillota</taxon>
        <taxon>Bacilli</taxon>
        <taxon>Lactobacillales</taxon>
        <taxon>Enterococcaceae</taxon>
        <taxon>Vagococcus</taxon>
    </lineage>
</organism>
<keyword evidence="3" id="KW-1185">Reference proteome</keyword>
<proteinExistence type="predicted"/>
<dbReference type="OrthoDB" id="2200141at2"/>
<dbReference type="EMBL" id="FWFD01000003">
    <property type="protein sequence ID" value="SLM84546.1"/>
    <property type="molecule type" value="Genomic_DNA"/>
</dbReference>
<dbReference type="AlphaFoldDB" id="A0A1X6WLI9"/>
<name>A0A1X6WLI9_9ENTE</name>
<keyword evidence="1" id="KW-1133">Transmembrane helix</keyword>
<keyword evidence="1" id="KW-0812">Transmembrane</keyword>
<evidence type="ECO:0000313" key="2">
    <source>
        <dbReference type="EMBL" id="SLM84546.1"/>
    </source>
</evidence>
<gene>
    <name evidence="2" type="ORF">FM121_00540</name>
</gene>
<sequence>MEAIRRYTVLLIVLVLGVVLGTLGWQAALVVLTPLVMIWLMVWDEKSYKSKQHERYIKEKQQYMYRNSR</sequence>
<dbReference type="Proteomes" id="UP000195918">
    <property type="component" value="Unassembled WGS sequence"/>
</dbReference>
<evidence type="ECO:0000256" key="1">
    <source>
        <dbReference type="SAM" id="Phobius"/>
    </source>
</evidence>
<keyword evidence="1" id="KW-0472">Membrane</keyword>
<evidence type="ECO:0000313" key="3">
    <source>
        <dbReference type="Proteomes" id="UP000195918"/>
    </source>
</evidence>
<reference evidence="3" key="1">
    <citation type="submission" date="2017-02" db="EMBL/GenBank/DDBJ databases">
        <authorList>
            <person name="Dridi B."/>
        </authorList>
    </citation>
    <scope>NUCLEOTIDE SEQUENCE [LARGE SCALE GENOMIC DNA]</scope>
    <source>
        <strain evidence="3">bH819</strain>
    </source>
</reference>
<accession>A0A1X6WLI9</accession>
<protein>
    <submittedName>
        <fullName evidence="2">Uncharacterized protein</fullName>
    </submittedName>
</protein>
<dbReference type="RefSeq" id="WP_086950211.1">
    <property type="nucleotide sequence ID" value="NZ_FWFD01000003.1"/>
</dbReference>
<feature type="transmembrane region" description="Helical" evidence="1">
    <location>
        <begin position="7"/>
        <end position="40"/>
    </location>
</feature>